<dbReference type="EMBL" id="CAMXCT010003446">
    <property type="protein sequence ID" value="CAI4004531.1"/>
    <property type="molecule type" value="Genomic_DNA"/>
</dbReference>
<evidence type="ECO:0000313" key="3">
    <source>
        <dbReference type="EMBL" id="CAL1157906.1"/>
    </source>
</evidence>
<evidence type="ECO:0000313" key="2">
    <source>
        <dbReference type="EMBL" id="CAI4004531.1"/>
    </source>
</evidence>
<reference evidence="3" key="2">
    <citation type="submission" date="2024-04" db="EMBL/GenBank/DDBJ databases">
        <authorList>
            <person name="Chen Y."/>
            <person name="Shah S."/>
            <person name="Dougan E. K."/>
            <person name="Thang M."/>
            <person name="Chan C."/>
        </authorList>
    </citation>
    <scope>NUCLEOTIDE SEQUENCE [LARGE SCALE GENOMIC DNA]</scope>
</reference>
<accession>A0A9P1D9M9</accession>
<dbReference type="EMBL" id="CAMXCT020003446">
    <property type="protein sequence ID" value="CAL1157906.1"/>
    <property type="molecule type" value="Genomic_DNA"/>
</dbReference>
<proteinExistence type="predicted"/>
<dbReference type="EMBL" id="CAMXCT030003446">
    <property type="protein sequence ID" value="CAL4791843.1"/>
    <property type="molecule type" value="Genomic_DNA"/>
</dbReference>
<evidence type="ECO:0000313" key="5">
    <source>
        <dbReference type="Proteomes" id="UP001152797"/>
    </source>
</evidence>
<dbReference type="Proteomes" id="UP001152797">
    <property type="component" value="Unassembled WGS sequence"/>
</dbReference>
<organism evidence="2">
    <name type="scientific">Cladocopium goreaui</name>
    <dbReference type="NCBI Taxonomy" id="2562237"/>
    <lineage>
        <taxon>Eukaryota</taxon>
        <taxon>Sar</taxon>
        <taxon>Alveolata</taxon>
        <taxon>Dinophyceae</taxon>
        <taxon>Suessiales</taxon>
        <taxon>Symbiodiniaceae</taxon>
        <taxon>Cladocopium</taxon>
    </lineage>
</organism>
<evidence type="ECO:0000259" key="1">
    <source>
        <dbReference type="PROSITE" id="PS50003"/>
    </source>
</evidence>
<keyword evidence="5" id="KW-1185">Reference proteome</keyword>
<dbReference type="SUPFAM" id="SSF50729">
    <property type="entry name" value="PH domain-like"/>
    <property type="match status" value="1"/>
</dbReference>
<dbReference type="AlphaFoldDB" id="A0A9P1D9M9"/>
<comment type="caution">
    <text evidence="2">The sequence shown here is derived from an EMBL/GenBank/DDBJ whole genome shotgun (WGS) entry which is preliminary data.</text>
</comment>
<sequence length="173" mass="19406">MVISNYFRAKHVGTLNAERKGKVRPTAVFRTFRNLFGGLDRHDSEDDFRSGQEPRGSQLLSAVERLTVKDNRFIIEVRDQKKPLELFLDDAKEFKQWTQAFQQVLAKSLGANFVKGPDSGHASASVSGTTTPGVGHAVLCEGELMVKKKNKEEPRYCVLRTDYFQCSLRLAAG</sequence>
<dbReference type="OrthoDB" id="412474at2759"/>
<reference evidence="2" key="1">
    <citation type="submission" date="2022-10" db="EMBL/GenBank/DDBJ databases">
        <authorList>
            <person name="Chen Y."/>
            <person name="Dougan E. K."/>
            <person name="Chan C."/>
            <person name="Rhodes N."/>
            <person name="Thang M."/>
        </authorList>
    </citation>
    <scope>NUCLEOTIDE SEQUENCE</scope>
</reference>
<gene>
    <name evidence="2" type="ORF">C1SCF055_LOCUS30313</name>
</gene>
<dbReference type="InterPro" id="IPR001849">
    <property type="entry name" value="PH_domain"/>
</dbReference>
<name>A0A9P1D9M9_9DINO</name>
<protein>
    <submittedName>
        <fullName evidence="4">Desumoylating isopeptidase 2</fullName>
    </submittedName>
</protein>
<evidence type="ECO:0000313" key="4">
    <source>
        <dbReference type="EMBL" id="CAL4791843.1"/>
    </source>
</evidence>
<feature type="domain" description="PH" evidence="1">
    <location>
        <begin position="1"/>
        <end position="106"/>
    </location>
</feature>
<dbReference type="PROSITE" id="PS50003">
    <property type="entry name" value="PH_DOMAIN"/>
    <property type="match status" value="1"/>
</dbReference>